<name>A0A1M7ZW04_9FLAO</name>
<sequence length="163" mass="20150">MEKFLNIYFYNFFLISRFLGKLISIYLNPFTWFNNFNKMKLGSKLFFEHMEKNYPTFLHEYKYIFKIKIYFISFLALVNLFFVGLCFFIANISVPKYYVLILFVSLFLSIIESYVYIFDKDKYQIYFKEFYETKKYNYPLTTFLLITSLIFIWFYVIFFNALN</sequence>
<organism evidence="2 3">
    <name type="scientific">Flavobacterium cucumis</name>
    <dbReference type="NCBI Taxonomy" id="416016"/>
    <lineage>
        <taxon>Bacteria</taxon>
        <taxon>Pseudomonadati</taxon>
        <taxon>Bacteroidota</taxon>
        <taxon>Flavobacteriia</taxon>
        <taxon>Flavobacteriales</taxon>
        <taxon>Flavobacteriaceae</taxon>
        <taxon>Flavobacterium</taxon>
    </lineage>
</organism>
<evidence type="ECO:0000313" key="3">
    <source>
        <dbReference type="Proteomes" id="UP000184611"/>
    </source>
</evidence>
<evidence type="ECO:0000256" key="1">
    <source>
        <dbReference type="SAM" id="Phobius"/>
    </source>
</evidence>
<gene>
    <name evidence="2" type="ORF">SAMN05443547_1398</name>
</gene>
<reference evidence="3" key="1">
    <citation type="submission" date="2016-12" db="EMBL/GenBank/DDBJ databases">
        <authorList>
            <person name="Varghese N."/>
            <person name="Submissions S."/>
        </authorList>
    </citation>
    <scope>NUCLEOTIDE SEQUENCE [LARGE SCALE GENOMIC DNA]</scope>
    <source>
        <strain evidence="3">DSM 18830</strain>
    </source>
</reference>
<evidence type="ECO:0000313" key="2">
    <source>
        <dbReference type="EMBL" id="SHO73048.1"/>
    </source>
</evidence>
<proteinExistence type="predicted"/>
<accession>A0A1M7ZW04</accession>
<feature type="transmembrane region" description="Helical" evidence="1">
    <location>
        <begin position="69"/>
        <end position="90"/>
    </location>
</feature>
<protein>
    <submittedName>
        <fullName evidence="2">Uncharacterized protein</fullName>
    </submittedName>
</protein>
<dbReference type="STRING" id="416016.SAMN05443547_1398"/>
<feature type="transmembrane region" description="Helical" evidence="1">
    <location>
        <begin position="138"/>
        <end position="162"/>
    </location>
</feature>
<dbReference type="Proteomes" id="UP000184611">
    <property type="component" value="Unassembled WGS sequence"/>
</dbReference>
<keyword evidence="1" id="KW-0812">Transmembrane</keyword>
<dbReference type="AlphaFoldDB" id="A0A1M7ZW04"/>
<keyword evidence="1" id="KW-0472">Membrane</keyword>
<keyword evidence="1" id="KW-1133">Transmembrane helix</keyword>
<keyword evidence="3" id="KW-1185">Reference proteome</keyword>
<feature type="transmembrane region" description="Helical" evidence="1">
    <location>
        <begin position="97"/>
        <end position="118"/>
    </location>
</feature>
<feature type="transmembrane region" description="Helical" evidence="1">
    <location>
        <begin position="7"/>
        <end position="27"/>
    </location>
</feature>
<dbReference type="EMBL" id="FRYK01000002">
    <property type="protein sequence ID" value="SHO73048.1"/>
    <property type="molecule type" value="Genomic_DNA"/>
</dbReference>